<dbReference type="Proteomes" id="UP000029980">
    <property type="component" value="Chromosome"/>
</dbReference>
<dbReference type="InterPro" id="IPR017853">
    <property type="entry name" value="GH"/>
</dbReference>
<dbReference type="CDD" id="cd02857">
    <property type="entry name" value="E_set_CDase_PDE_N"/>
    <property type="match status" value="1"/>
</dbReference>
<keyword evidence="5" id="KW-1185">Reference proteome</keyword>
<dbReference type="Pfam" id="PF22026">
    <property type="entry name" value="Alpha-amylase_C_2"/>
    <property type="match status" value="1"/>
</dbReference>
<dbReference type="PANTHER" id="PTHR10357">
    <property type="entry name" value="ALPHA-AMYLASE FAMILY MEMBER"/>
    <property type="match status" value="1"/>
</dbReference>
<dbReference type="InterPro" id="IPR004185">
    <property type="entry name" value="Glyco_hydro_13_lg-like_dom"/>
</dbReference>
<dbReference type="RefSeq" id="WP_050002467.1">
    <property type="nucleotide sequence ID" value="NZ_CP008887.1"/>
</dbReference>
<name>A0A097QSP9_9EURY</name>
<dbReference type="GO" id="GO:0004553">
    <property type="term" value="F:hydrolase activity, hydrolyzing O-glycosyl compounds"/>
    <property type="evidence" value="ECO:0007669"/>
    <property type="project" value="InterPro"/>
</dbReference>
<evidence type="ECO:0000259" key="3">
    <source>
        <dbReference type="SMART" id="SM00642"/>
    </source>
</evidence>
<keyword evidence="1" id="KW-0378">Hydrolase</keyword>
<dbReference type="Pfam" id="PF00128">
    <property type="entry name" value="Alpha-amylase"/>
    <property type="match status" value="1"/>
</dbReference>
<evidence type="ECO:0000256" key="2">
    <source>
        <dbReference type="ARBA" id="ARBA00023295"/>
    </source>
</evidence>
<proteinExistence type="predicted"/>
<dbReference type="STRING" id="1505907.TEU_03500"/>
<dbReference type="HOGENOM" id="CLU_006462_6_4_2"/>
<dbReference type="Gene3D" id="2.60.40.1180">
    <property type="entry name" value="Golgi alpha-mannosidase II"/>
    <property type="match status" value="1"/>
</dbReference>
<dbReference type="InterPro" id="IPR013783">
    <property type="entry name" value="Ig-like_fold"/>
</dbReference>
<dbReference type="GO" id="GO:0005975">
    <property type="term" value="P:carbohydrate metabolic process"/>
    <property type="evidence" value="ECO:0007669"/>
    <property type="project" value="InterPro"/>
</dbReference>
<evidence type="ECO:0000256" key="1">
    <source>
        <dbReference type="ARBA" id="ARBA00022801"/>
    </source>
</evidence>
<dbReference type="SMART" id="SM00642">
    <property type="entry name" value="Aamy"/>
    <property type="match status" value="1"/>
</dbReference>
<feature type="domain" description="Glycosyl hydrolase family 13 catalytic" evidence="3">
    <location>
        <begin position="211"/>
        <end position="578"/>
    </location>
</feature>
<dbReference type="OrthoDB" id="34423at2157"/>
<dbReference type="Pfam" id="PF02903">
    <property type="entry name" value="Alpha-amylase_N"/>
    <property type="match status" value="1"/>
</dbReference>
<dbReference type="SUPFAM" id="SSF81296">
    <property type="entry name" value="E set domains"/>
    <property type="match status" value="2"/>
</dbReference>
<dbReference type="InterPro" id="IPR054174">
    <property type="entry name" value="Alpha-amylase-like_C"/>
</dbReference>
<sequence>MYKTFGFRADKKFGRVAEVEFSIPYGGEKYAYLLGSFNAFNEGSFRMKKKGERWSITVELPEGVWHYAFSLGGKFTVDPENPRREAYRRISYKFEKETSVAVIKGPGKFFHRPSAVYLYSFAGRTHIILRSEPNLVKEASVVLGNESFPVRRKAGDELFEYFEAVLPKKGEIEYRFEIRRKDGEIETLGPFRASPYKLEAPRWVFDRVFYQIMPDRFEKGLQNAPEEGLRGEQFHGGDLEGVRRRLEHLEELGINALYLTPIFESMTYHRYDVTDYFHVDRKLGGDETFSRLVQELKERGIKLILDGVFHHTSFFHPYFQDVLTKGEKSRYKDFYRILDFPAVPEEFLEVLNSDLPGVEKYRKLKELKWNYESFFSVWAMPRLNHDNPEVRSFVRDVMKYWLDRGADGWRLDVAHGVPPELWREVRSALPEDAYLMGEVMDDARPWVFDAFHGTMNYPLYDLILRFFVEREITAEEFLNGLELLSARLGPAEYAMYNFLDNHDTERFLDLVGDKKKYLCALAFLMTYKGIPSIFYGDEIGLKGRLNGGLSAGRAPMTWNLGEWDTEILDVTRTLINLRKESRALQLGTFRPLKFEDGLLVYERAYEEEKVMVAINYSGEEAELELPAGYRKVRGAQRIVLRPWSFAVLTFKE</sequence>
<evidence type="ECO:0000313" key="4">
    <source>
        <dbReference type="EMBL" id="AIU69487.1"/>
    </source>
</evidence>
<dbReference type="InterPro" id="IPR006047">
    <property type="entry name" value="GH13_cat_dom"/>
</dbReference>
<dbReference type="SUPFAM" id="SSF51011">
    <property type="entry name" value="Glycosyl hydrolase domain"/>
    <property type="match status" value="1"/>
</dbReference>
<dbReference type="PANTHER" id="PTHR10357:SF210">
    <property type="entry name" value="MALTODEXTRIN GLUCOSIDASE"/>
    <property type="match status" value="1"/>
</dbReference>
<dbReference type="GeneID" id="25152500"/>
<dbReference type="Gene3D" id="2.60.40.10">
    <property type="entry name" value="Immunoglobulins"/>
    <property type="match status" value="2"/>
</dbReference>
<protein>
    <submittedName>
        <fullName evidence="4">Neopullulanase</fullName>
    </submittedName>
</protein>
<evidence type="ECO:0000313" key="5">
    <source>
        <dbReference type="Proteomes" id="UP000029980"/>
    </source>
</evidence>
<dbReference type="KEGG" id="teu:TEU_03500"/>
<dbReference type="Pfam" id="PF16561">
    <property type="entry name" value="AMPK1_CBM"/>
    <property type="match status" value="1"/>
</dbReference>
<reference evidence="4 5" key="1">
    <citation type="journal article" date="2015" name="Int. J. Syst. Evol. Microbiol.">
        <title>Thermococcus eurythermalis sp. nov., a conditional piezophilic hyperthermophilic archaeon with a wide temperature range isolated from an oil-immersed chimney in the Guaymas Basin.</title>
        <authorList>
            <person name="Zhao W."/>
            <person name="Zeng X."/>
            <person name="Xiao X."/>
        </authorList>
    </citation>
    <scope>NUCLEOTIDE SEQUENCE [LARGE SCALE GENOMIC DNA]</scope>
    <source>
        <strain evidence="4 5">A501</strain>
    </source>
</reference>
<accession>A0A097QSP9</accession>
<gene>
    <name evidence="4" type="ORF">TEU_03500</name>
</gene>
<dbReference type="CDD" id="cd11338">
    <property type="entry name" value="AmyAc_CMD"/>
    <property type="match status" value="1"/>
</dbReference>
<dbReference type="AlphaFoldDB" id="A0A097QSP9"/>
<dbReference type="EMBL" id="CP008887">
    <property type="protein sequence ID" value="AIU69487.1"/>
    <property type="molecule type" value="Genomic_DNA"/>
</dbReference>
<dbReference type="Gene3D" id="3.20.20.80">
    <property type="entry name" value="Glycosidases"/>
    <property type="match status" value="1"/>
</dbReference>
<keyword evidence="2" id="KW-0326">Glycosidase</keyword>
<dbReference type="SUPFAM" id="SSF51445">
    <property type="entry name" value="(Trans)glycosidases"/>
    <property type="match status" value="1"/>
</dbReference>
<dbReference type="InterPro" id="IPR032640">
    <property type="entry name" value="AMPK1_CBM"/>
</dbReference>
<dbReference type="InterPro" id="IPR013780">
    <property type="entry name" value="Glyco_hydro_b"/>
</dbReference>
<dbReference type="CDD" id="cd02859">
    <property type="entry name" value="E_set_AMPKbeta_like_N"/>
    <property type="match status" value="1"/>
</dbReference>
<organism evidence="4 5">
    <name type="scientific">Thermococcus eurythermalis</name>
    <dbReference type="NCBI Taxonomy" id="1505907"/>
    <lineage>
        <taxon>Archaea</taxon>
        <taxon>Methanobacteriati</taxon>
        <taxon>Methanobacteriota</taxon>
        <taxon>Thermococci</taxon>
        <taxon>Thermococcales</taxon>
        <taxon>Thermococcaceae</taxon>
        <taxon>Thermococcus</taxon>
    </lineage>
</organism>
<dbReference type="InterPro" id="IPR014756">
    <property type="entry name" value="Ig_E-set"/>
</dbReference>